<evidence type="ECO:0000313" key="8">
    <source>
        <dbReference type="Proteomes" id="UP001255856"/>
    </source>
</evidence>
<proteinExistence type="inferred from homology"/>
<dbReference type="GO" id="GO:0017110">
    <property type="term" value="F:nucleoside diphosphate phosphatase activity"/>
    <property type="evidence" value="ECO:0007669"/>
    <property type="project" value="TreeGrafter"/>
</dbReference>
<feature type="transmembrane region" description="Helical" evidence="6">
    <location>
        <begin position="431"/>
        <end position="450"/>
    </location>
</feature>
<dbReference type="AlphaFoldDB" id="A0AAD9IEA7"/>
<dbReference type="EMBL" id="JASFZW010000013">
    <property type="protein sequence ID" value="KAK2075881.1"/>
    <property type="molecule type" value="Genomic_DNA"/>
</dbReference>
<evidence type="ECO:0000256" key="2">
    <source>
        <dbReference type="ARBA" id="ARBA00022801"/>
    </source>
</evidence>
<dbReference type="GO" id="GO:0016020">
    <property type="term" value="C:membrane"/>
    <property type="evidence" value="ECO:0007669"/>
    <property type="project" value="TreeGrafter"/>
</dbReference>
<dbReference type="Gene3D" id="3.30.420.40">
    <property type="match status" value="1"/>
</dbReference>
<protein>
    <recommendedName>
        <fullName evidence="9">Apyrase</fullName>
    </recommendedName>
</protein>
<comment type="caution">
    <text evidence="7">The sequence shown here is derived from an EMBL/GenBank/DDBJ whole genome shotgun (WGS) entry which is preliminary data.</text>
</comment>
<evidence type="ECO:0000256" key="1">
    <source>
        <dbReference type="ARBA" id="ARBA00009283"/>
    </source>
</evidence>
<evidence type="ECO:0000256" key="4">
    <source>
        <dbReference type="RuleBase" id="RU003833"/>
    </source>
</evidence>
<keyword evidence="6" id="KW-1133">Transmembrane helix</keyword>
<dbReference type="PANTHER" id="PTHR11782:SF125">
    <property type="entry name" value="APYRASE 7-RELATED"/>
    <property type="match status" value="1"/>
</dbReference>
<dbReference type="InterPro" id="IPR000407">
    <property type="entry name" value="GDA1_CD39_NTPase"/>
</dbReference>
<name>A0AAD9IEA7_PROWI</name>
<keyword evidence="2 4" id="KW-0378">Hydrolase</keyword>
<dbReference type="PANTHER" id="PTHR11782">
    <property type="entry name" value="ADENOSINE/GUANOSINE DIPHOSPHATASE"/>
    <property type="match status" value="1"/>
</dbReference>
<accession>A0AAD9IEA7</accession>
<feature type="region of interest" description="Disordered" evidence="5">
    <location>
        <begin position="479"/>
        <end position="526"/>
    </location>
</feature>
<evidence type="ECO:0000256" key="6">
    <source>
        <dbReference type="SAM" id="Phobius"/>
    </source>
</evidence>
<reference evidence="7" key="1">
    <citation type="submission" date="2021-01" db="EMBL/GenBank/DDBJ databases">
        <authorList>
            <person name="Eckstrom K.M.E."/>
        </authorList>
    </citation>
    <scope>NUCLEOTIDE SEQUENCE</scope>
    <source>
        <strain evidence="7">UVCC 0001</strain>
    </source>
</reference>
<sequence length="526" mass="54808">MRASLQMQAAQGPWRKAGLVCLALVLLGVAVLCLQQPWSPGSRYLLVVDAGSSGTRLNAYRWRWSGGTPRAYDRVETEPALEALLPDAARLEREGLRPLLRWARAVVPATQRASTPVLLAGTAGLRRLDDATQAALLRAVRAVLARSGFLFRPDWASVISGTDEGLYGWVALNYEEQRLRRGSPRRGAGPATLGALDLGGSSLEICFESPAPAAPLAGPHGYLSLALLGRPRDLFCRVHHGYGLNDAFDRSVRALLEAAGPGRPGTGRRALESPADGANASAIACAALATHVASGGAAAACELPPCALGVHQPVPPAEARFAALSGFYVVHRFFGLPTGVGRGARLDELARRGRDFCALNWTEAAALHSGEPKLEEYCFRAPYVSALLREGLGLRPEAVSVGGQGAGWPLGLALVRGTAAFGATPLLLRPGLPALALAAVAVAAALVALCRLRAGRAAGAEPRTLGREARTASLAALLQAESGAGSGPKPPSDDSNGGPALGRKLDASPQRLRSGNIMRRQGSISA</sequence>
<evidence type="ECO:0008006" key="9">
    <source>
        <dbReference type="Google" id="ProtNLM"/>
    </source>
</evidence>
<evidence type="ECO:0000256" key="5">
    <source>
        <dbReference type="SAM" id="MobiDB-lite"/>
    </source>
</evidence>
<keyword evidence="8" id="KW-1185">Reference proteome</keyword>
<dbReference type="Proteomes" id="UP001255856">
    <property type="component" value="Unassembled WGS sequence"/>
</dbReference>
<keyword evidence="6" id="KW-0472">Membrane</keyword>
<gene>
    <name evidence="7" type="ORF">QBZ16_001623</name>
</gene>
<feature type="active site" description="Proton acceptor" evidence="3">
    <location>
        <position position="164"/>
    </location>
</feature>
<evidence type="ECO:0000256" key="3">
    <source>
        <dbReference type="PIRSR" id="PIRSR600407-1"/>
    </source>
</evidence>
<dbReference type="Pfam" id="PF01150">
    <property type="entry name" value="GDA1_CD39"/>
    <property type="match status" value="1"/>
</dbReference>
<dbReference type="Gene3D" id="3.30.420.150">
    <property type="entry name" value="Exopolyphosphatase. Domain 2"/>
    <property type="match status" value="1"/>
</dbReference>
<organism evidence="7 8">
    <name type="scientific">Prototheca wickerhamii</name>
    <dbReference type="NCBI Taxonomy" id="3111"/>
    <lineage>
        <taxon>Eukaryota</taxon>
        <taxon>Viridiplantae</taxon>
        <taxon>Chlorophyta</taxon>
        <taxon>core chlorophytes</taxon>
        <taxon>Trebouxiophyceae</taxon>
        <taxon>Chlorellales</taxon>
        <taxon>Chlorellaceae</taxon>
        <taxon>Prototheca</taxon>
    </lineage>
</organism>
<dbReference type="GO" id="GO:0009134">
    <property type="term" value="P:nucleoside diphosphate catabolic process"/>
    <property type="evidence" value="ECO:0007669"/>
    <property type="project" value="TreeGrafter"/>
</dbReference>
<keyword evidence="6" id="KW-0812">Transmembrane</keyword>
<comment type="similarity">
    <text evidence="1 4">Belongs to the GDA1/CD39 NTPase family.</text>
</comment>
<dbReference type="PROSITE" id="PS01238">
    <property type="entry name" value="GDA1_CD39_NTPASE"/>
    <property type="match status" value="1"/>
</dbReference>
<evidence type="ECO:0000313" key="7">
    <source>
        <dbReference type="EMBL" id="KAK2075881.1"/>
    </source>
</evidence>